<evidence type="ECO:0000313" key="4">
    <source>
        <dbReference type="Proteomes" id="UP000294927"/>
    </source>
</evidence>
<comment type="caution">
    <text evidence="3">The sequence shown here is derived from an EMBL/GenBank/DDBJ whole genome shotgun (WGS) entry which is preliminary data.</text>
</comment>
<dbReference type="InterPro" id="IPR000157">
    <property type="entry name" value="TIR_dom"/>
</dbReference>
<dbReference type="Gene3D" id="3.40.50.10140">
    <property type="entry name" value="Toll/interleukin-1 receptor homology (TIR) domain"/>
    <property type="match status" value="1"/>
</dbReference>
<feature type="transmembrane region" description="Helical" evidence="1">
    <location>
        <begin position="284"/>
        <end position="306"/>
    </location>
</feature>
<organism evidence="3 4">
    <name type="scientific">Actinophytocola oryzae</name>
    <dbReference type="NCBI Taxonomy" id="502181"/>
    <lineage>
        <taxon>Bacteria</taxon>
        <taxon>Bacillati</taxon>
        <taxon>Actinomycetota</taxon>
        <taxon>Actinomycetes</taxon>
        <taxon>Pseudonocardiales</taxon>
        <taxon>Pseudonocardiaceae</taxon>
    </lineage>
</organism>
<evidence type="ECO:0000313" key="3">
    <source>
        <dbReference type="EMBL" id="TDV46052.1"/>
    </source>
</evidence>
<evidence type="ECO:0000256" key="1">
    <source>
        <dbReference type="SAM" id="Phobius"/>
    </source>
</evidence>
<accession>A0A4R7VAN4</accession>
<dbReference type="Proteomes" id="UP000294927">
    <property type="component" value="Unassembled WGS sequence"/>
</dbReference>
<sequence length="636" mass="68053">MILRISAWIGNERGTHGDMPHGMTLVGPGKKCPQADPRLGCVVSGCLFVNYRGMDSHSYGALLYTDLIRRFGEDLVFFDAESISAGEDYVRELLTQVRSSRLVLAVIGPDWLTATDGEGRRAIDSPGDWIRRELAEAFAAGVRVIPVLVDDAILPTAEVLPRDIAELGRCQARHLRRREFVKDLERLAADLVAIDPELAGIEARRRPRSGASLIASTGSGTTIQAAGDIGGRTNVRCEKAAGPAPTMTASTGSGTTIQAGGDISGRIRLVTFLSIEMPRMVRNAIVTVLVVALLGGATAAVVTWVLPEFAPIYKTEFLVDLSAAGADPSEVEESVDSLRRAMGNSGDDDAVALRTFGGECGSDGNTTQLVGFGTGNRDEIGDAVTGARVTGAATLLRGVIEAAADFHEPFSQDAKQVNRIVVVTRNGIDACDDDADFVEREMRDRLAASGLTVEFRFVGYRLDDEHRSGLDRLAGSADAPPPVLAEDPEELRAALDWIANVEPVLRSASEVVDILNPVSEQVNDAAQAVVDGRLDVAERTLSAVEPVTADAEFDNLGSRAKTPETVEVHDRALALRDRQRNAVDAVSALLEVAREGRPFTAELAAFRREADLYNTEVDALNTLLARLRAAGPGGRR</sequence>
<dbReference type="EMBL" id="SOCP01000011">
    <property type="protein sequence ID" value="TDV46052.1"/>
    <property type="molecule type" value="Genomic_DNA"/>
</dbReference>
<dbReference type="InterPro" id="IPR036465">
    <property type="entry name" value="vWFA_dom_sf"/>
</dbReference>
<protein>
    <submittedName>
        <fullName evidence="3">TIR domain-containing protein</fullName>
    </submittedName>
</protein>
<dbReference type="Gene3D" id="3.40.50.410">
    <property type="entry name" value="von Willebrand factor, type A domain"/>
    <property type="match status" value="1"/>
</dbReference>
<dbReference type="SUPFAM" id="SSF52200">
    <property type="entry name" value="Toll/Interleukin receptor TIR domain"/>
    <property type="match status" value="1"/>
</dbReference>
<reference evidence="3 4" key="1">
    <citation type="submission" date="2019-03" db="EMBL/GenBank/DDBJ databases">
        <title>Genomic Encyclopedia of Archaeal and Bacterial Type Strains, Phase II (KMG-II): from individual species to whole genera.</title>
        <authorList>
            <person name="Goeker M."/>
        </authorList>
    </citation>
    <scope>NUCLEOTIDE SEQUENCE [LARGE SCALE GENOMIC DNA]</scope>
    <source>
        <strain evidence="3 4">DSM 45499</strain>
    </source>
</reference>
<dbReference type="Pfam" id="PF13676">
    <property type="entry name" value="TIR_2"/>
    <property type="match status" value="1"/>
</dbReference>
<name>A0A4R7VAN4_9PSEU</name>
<keyword evidence="4" id="KW-1185">Reference proteome</keyword>
<keyword evidence="1" id="KW-0472">Membrane</keyword>
<dbReference type="SUPFAM" id="SSF53300">
    <property type="entry name" value="vWA-like"/>
    <property type="match status" value="1"/>
</dbReference>
<dbReference type="AlphaFoldDB" id="A0A4R7VAN4"/>
<feature type="domain" description="TIR" evidence="2">
    <location>
        <begin position="48"/>
        <end position="158"/>
    </location>
</feature>
<gene>
    <name evidence="3" type="ORF">CLV71_11110</name>
</gene>
<dbReference type="InterPro" id="IPR035897">
    <property type="entry name" value="Toll_tir_struct_dom_sf"/>
</dbReference>
<keyword evidence="1" id="KW-1133">Transmembrane helix</keyword>
<proteinExistence type="predicted"/>
<dbReference type="GO" id="GO:0007165">
    <property type="term" value="P:signal transduction"/>
    <property type="evidence" value="ECO:0007669"/>
    <property type="project" value="InterPro"/>
</dbReference>
<evidence type="ECO:0000259" key="2">
    <source>
        <dbReference type="Pfam" id="PF13676"/>
    </source>
</evidence>
<keyword evidence="1" id="KW-0812">Transmembrane</keyword>